<evidence type="ECO:0000256" key="1">
    <source>
        <dbReference type="SAM" id="SignalP"/>
    </source>
</evidence>
<feature type="chain" id="PRO_5040311683" evidence="1">
    <location>
        <begin position="18"/>
        <end position="101"/>
    </location>
</feature>
<name>A0A9N9LNG3_9HELO</name>
<dbReference type="EMBL" id="CAJVRM010000113">
    <property type="protein sequence ID" value="CAG8974676.1"/>
    <property type="molecule type" value="Genomic_DNA"/>
</dbReference>
<evidence type="ECO:0000313" key="3">
    <source>
        <dbReference type="Proteomes" id="UP000701801"/>
    </source>
</evidence>
<keyword evidence="3" id="KW-1185">Reference proteome</keyword>
<dbReference type="AlphaFoldDB" id="A0A9N9LNG3"/>
<reference evidence="2" key="1">
    <citation type="submission" date="2021-07" db="EMBL/GenBank/DDBJ databases">
        <authorList>
            <person name="Durling M."/>
        </authorList>
    </citation>
    <scope>NUCLEOTIDE SEQUENCE</scope>
</reference>
<dbReference type="Proteomes" id="UP000701801">
    <property type="component" value="Unassembled WGS sequence"/>
</dbReference>
<protein>
    <submittedName>
        <fullName evidence="2">Uncharacterized protein</fullName>
    </submittedName>
</protein>
<sequence length="101" mass="11147">MVFICLIIIPVLAVTSGTDSIRKVDIAPFVFECNRGTGWSWVGINLVVATDFSFGTAKAIDLAWNWIIGRGLQCVLSILAYRVFCDAIMRAAELTPMSYEL</sequence>
<gene>
    <name evidence="2" type="ORF">HYALB_00006410</name>
</gene>
<accession>A0A9N9LNG3</accession>
<comment type="caution">
    <text evidence="2">The sequence shown here is derived from an EMBL/GenBank/DDBJ whole genome shotgun (WGS) entry which is preliminary data.</text>
</comment>
<organism evidence="2 3">
    <name type="scientific">Hymenoscyphus albidus</name>
    <dbReference type="NCBI Taxonomy" id="595503"/>
    <lineage>
        <taxon>Eukaryota</taxon>
        <taxon>Fungi</taxon>
        <taxon>Dikarya</taxon>
        <taxon>Ascomycota</taxon>
        <taxon>Pezizomycotina</taxon>
        <taxon>Leotiomycetes</taxon>
        <taxon>Helotiales</taxon>
        <taxon>Helotiaceae</taxon>
        <taxon>Hymenoscyphus</taxon>
    </lineage>
</organism>
<dbReference type="OrthoDB" id="3903561at2759"/>
<proteinExistence type="predicted"/>
<keyword evidence="1" id="KW-0732">Signal</keyword>
<feature type="signal peptide" evidence="1">
    <location>
        <begin position="1"/>
        <end position="17"/>
    </location>
</feature>
<evidence type="ECO:0000313" key="2">
    <source>
        <dbReference type="EMBL" id="CAG8974676.1"/>
    </source>
</evidence>